<dbReference type="InterPro" id="IPR000832">
    <property type="entry name" value="GPCR_2_secretin-like"/>
</dbReference>
<keyword evidence="11" id="KW-1185">Reference proteome</keyword>
<dbReference type="GO" id="GO:0007166">
    <property type="term" value="P:cell surface receptor signaling pathway"/>
    <property type="evidence" value="ECO:0007669"/>
    <property type="project" value="InterPro"/>
</dbReference>
<dbReference type="GO" id="GO:0098978">
    <property type="term" value="C:glutamatergic synapse"/>
    <property type="evidence" value="ECO:0007669"/>
    <property type="project" value="TreeGrafter"/>
</dbReference>
<evidence type="ECO:0000256" key="5">
    <source>
        <dbReference type="ARBA" id="ARBA00023136"/>
    </source>
</evidence>
<keyword evidence="5 8" id="KW-0472">Membrane</keyword>
<comment type="similarity">
    <text evidence="2">Belongs to the G-protein coupled receptor 2 family. Adhesion G-protein coupled receptor (ADGR) subfamily.</text>
</comment>
<dbReference type="Ensembl" id="ENSPKIT00000006527.1">
    <property type="protein sequence ID" value="ENSPKIP00000025781.1"/>
    <property type="gene ID" value="ENSPKIG00000008530.1"/>
</dbReference>
<dbReference type="PROSITE" id="PS50261">
    <property type="entry name" value="G_PROTEIN_RECEP_F2_4"/>
    <property type="match status" value="1"/>
</dbReference>
<organism evidence="10 11">
    <name type="scientific">Paramormyrops kingsleyae</name>
    <dbReference type="NCBI Taxonomy" id="1676925"/>
    <lineage>
        <taxon>Eukaryota</taxon>
        <taxon>Metazoa</taxon>
        <taxon>Chordata</taxon>
        <taxon>Craniata</taxon>
        <taxon>Vertebrata</taxon>
        <taxon>Euteleostomi</taxon>
        <taxon>Actinopterygii</taxon>
        <taxon>Neopterygii</taxon>
        <taxon>Teleostei</taxon>
        <taxon>Osteoglossocephala</taxon>
        <taxon>Osteoglossomorpha</taxon>
        <taxon>Osteoglossiformes</taxon>
        <taxon>Mormyridae</taxon>
        <taxon>Paramormyrops</taxon>
    </lineage>
</organism>
<evidence type="ECO:0000256" key="8">
    <source>
        <dbReference type="SAM" id="Phobius"/>
    </source>
</evidence>
<feature type="transmembrane region" description="Helical" evidence="8">
    <location>
        <begin position="20"/>
        <end position="41"/>
    </location>
</feature>
<dbReference type="GO" id="GO:0004930">
    <property type="term" value="F:G protein-coupled receptor activity"/>
    <property type="evidence" value="ECO:0007669"/>
    <property type="project" value="InterPro"/>
</dbReference>
<dbReference type="GO" id="GO:0014069">
    <property type="term" value="C:postsynaptic density"/>
    <property type="evidence" value="ECO:0007669"/>
    <property type="project" value="TreeGrafter"/>
</dbReference>
<feature type="region of interest" description="Disordered" evidence="7">
    <location>
        <begin position="591"/>
        <end position="626"/>
    </location>
</feature>
<keyword evidence="6" id="KW-0675">Receptor</keyword>
<accession>A0A3B3S714</accession>
<dbReference type="Proteomes" id="UP000261540">
    <property type="component" value="Unplaced"/>
</dbReference>
<keyword evidence="4 8" id="KW-1133">Transmembrane helix</keyword>
<reference evidence="10" key="2">
    <citation type="submission" date="2025-09" db="UniProtKB">
        <authorList>
            <consortium name="Ensembl"/>
        </authorList>
    </citation>
    <scope>IDENTIFICATION</scope>
</reference>
<dbReference type="GeneTree" id="ENSGT00940000160175"/>
<feature type="transmembrane region" description="Helical" evidence="8">
    <location>
        <begin position="250"/>
        <end position="270"/>
    </location>
</feature>
<feature type="transmembrane region" description="Helical" evidence="8">
    <location>
        <begin position="53"/>
        <end position="74"/>
    </location>
</feature>
<comment type="subcellular location">
    <subcellularLocation>
        <location evidence="1">Membrane</location>
        <topology evidence="1">Multi-pass membrane protein</topology>
    </subcellularLocation>
</comment>
<dbReference type="STRING" id="1676925.ENSPKIP00000025781"/>
<dbReference type="InterPro" id="IPR051963">
    <property type="entry name" value="Adhesion_GPCR_A"/>
</dbReference>
<sequence length="626" mass="67904">MDFENALAFPPYPGEFLHPVVYACTSVLLLCMLTAIVTYVVHHSAIRISRQGWHVLLNLCVHTALTFTAFAGGINRITSPVACQVVGIVLHYSSLASLLWLGVSARFIYTQVSREAPQGPDGDPCSPQSPPTGIVRFYLVSDGVPLLICTVTAATNIQNYGSSDSSPFCWIAWEPSLGAFYCPVALVVVATCGYFLCASIQLRRHPERRYELQVTPEERRRPTGGAAGPGDAPGATLANELSLSAQLRTAAFTLLLFLSTWAFGALAVWLSPVLDMVFSCLYGASCASLGLFLLIQHCAKREDVWQRWWACRSAPPPAAAPAKPSANGDAPSAHAGPPALQAGPCCVIPLCQRETQGEVQTGTPSRPPLQSCLKDRAKPRPLSRYTYQAASSSLDSSAHGSYPESPQCALELHSCHTRDADVCHGMQEAHSCHCVRDTLPCSSPSDLEACHGTNEGRMCHEGLVCAGSHDGHACDSTYEAHACECMHQGHVYRCMREGHICNSVHEGHTCKCMHEGYTCRCTREGHACSSVHEGCSYHRQQACPQADPFAIVCHGTTSPSSALYGYRKMANRETLLPLEMDSQNVATQMQAPTYPPTQTNQNKSQKENSKQQGHIRTGLWKNETSV</sequence>
<dbReference type="Pfam" id="PF00002">
    <property type="entry name" value="7tm_2"/>
    <property type="match status" value="1"/>
</dbReference>
<dbReference type="PANTHER" id="PTHR45930">
    <property type="entry name" value="G-PROTEIN COUPLED RECEPTOR 124-LIKE PROTEIN"/>
    <property type="match status" value="1"/>
</dbReference>
<feature type="domain" description="G-protein coupled receptors family 2 profile 2" evidence="9">
    <location>
        <begin position="17"/>
        <end position="301"/>
    </location>
</feature>
<evidence type="ECO:0000256" key="7">
    <source>
        <dbReference type="SAM" id="MobiDB-lite"/>
    </source>
</evidence>
<evidence type="ECO:0000256" key="4">
    <source>
        <dbReference type="ARBA" id="ARBA00022989"/>
    </source>
</evidence>
<feature type="transmembrane region" description="Helical" evidence="8">
    <location>
        <begin position="177"/>
        <end position="200"/>
    </location>
</feature>
<evidence type="ECO:0000256" key="1">
    <source>
        <dbReference type="ARBA" id="ARBA00004141"/>
    </source>
</evidence>
<dbReference type="GO" id="GO:0005886">
    <property type="term" value="C:plasma membrane"/>
    <property type="evidence" value="ECO:0007669"/>
    <property type="project" value="TreeGrafter"/>
</dbReference>
<evidence type="ECO:0000259" key="9">
    <source>
        <dbReference type="PROSITE" id="PS50261"/>
    </source>
</evidence>
<evidence type="ECO:0000313" key="10">
    <source>
        <dbReference type="Ensembl" id="ENSPKIP00000025781.1"/>
    </source>
</evidence>
<reference evidence="10" key="1">
    <citation type="submission" date="2025-08" db="UniProtKB">
        <authorList>
            <consortium name="Ensembl"/>
        </authorList>
    </citation>
    <scope>IDENTIFICATION</scope>
</reference>
<keyword evidence="3 8" id="KW-0812">Transmembrane</keyword>
<evidence type="ECO:0000256" key="6">
    <source>
        <dbReference type="ARBA" id="ARBA00023170"/>
    </source>
</evidence>
<evidence type="ECO:0000256" key="3">
    <source>
        <dbReference type="ARBA" id="ARBA00022692"/>
    </source>
</evidence>
<feature type="transmembrane region" description="Helical" evidence="8">
    <location>
        <begin position="137"/>
        <end position="157"/>
    </location>
</feature>
<dbReference type="InterPro" id="IPR017981">
    <property type="entry name" value="GPCR_2-like_7TM"/>
</dbReference>
<evidence type="ECO:0000313" key="11">
    <source>
        <dbReference type="Proteomes" id="UP000261540"/>
    </source>
</evidence>
<dbReference type="Gene3D" id="1.20.1070.10">
    <property type="entry name" value="Rhodopsin 7-helix transmembrane proteins"/>
    <property type="match status" value="1"/>
</dbReference>
<proteinExistence type="inferred from homology"/>
<name>A0A3B3S714_9TELE</name>
<evidence type="ECO:0000256" key="2">
    <source>
        <dbReference type="ARBA" id="ARBA00007343"/>
    </source>
</evidence>
<protein>
    <recommendedName>
        <fullName evidence="9">G-protein coupled receptors family 2 profile 2 domain-containing protein</fullName>
    </recommendedName>
</protein>
<dbReference type="CTD" id="560847"/>
<feature type="transmembrane region" description="Helical" evidence="8">
    <location>
        <begin position="86"/>
        <end position="109"/>
    </location>
</feature>
<dbReference type="PANTHER" id="PTHR45930:SF3">
    <property type="entry name" value="ADHESION G PROTEIN-COUPLED RECEPTOR A1"/>
    <property type="match status" value="1"/>
</dbReference>
<feature type="region of interest" description="Disordered" evidence="7">
    <location>
        <begin position="213"/>
        <end position="232"/>
    </location>
</feature>
<dbReference type="AlphaFoldDB" id="A0A3B3S714"/>